<evidence type="ECO:0000256" key="1">
    <source>
        <dbReference type="ARBA" id="ARBA00009375"/>
    </source>
</evidence>
<comment type="similarity">
    <text evidence="1 4 7">Belongs to the tRNA pseudouridine synthase TruA family.</text>
</comment>
<protein>
    <recommendedName>
        <fullName evidence="4">tRNA pseudouridine synthase A</fullName>
        <ecNumber evidence="4">5.4.99.12</ecNumber>
    </recommendedName>
    <alternativeName>
        <fullName evidence="4">tRNA pseudouridine(38-40) synthase</fullName>
    </alternativeName>
    <alternativeName>
        <fullName evidence="4">tRNA pseudouridylate synthase I</fullName>
    </alternativeName>
    <alternativeName>
        <fullName evidence="4">tRNA-uridine isomerase I</fullName>
    </alternativeName>
</protein>
<comment type="function">
    <text evidence="4">Formation of pseudouridine at positions 38, 39 and 40 in the anticodon stem and loop of transfer RNAs.</text>
</comment>
<feature type="domain" description="Pseudouridine synthase I TruA alpha/beta" evidence="8">
    <location>
        <begin position="7"/>
        <end position="104"/>
    </location>
</feature>
<dbReference type="CDD" id="cd02570">
    <property type="entry name" value="PseudoU_synth_EcTruA"/>
    <property type="match status" value="1"/>
</dbReference>
<comment type="caution">
    <text evidence="4">Lacks conserved residue(s) required for the propagation of feature annotation.</text>
</comment>
<dbReference type="PIRSF" id="PIRSF001430">
    <property type="entry name" value="tRNA_psdUrid_synth"/>
    <property type="match status" value="1"/>
</dbReference>
<dbReference type="PANTHER" id="PTHR11142:SF0">
    <property type="entry name" value="TRNA PSEUDOURIDINE SYNTHASE-LIKE 1"/>
    <property type="match status" value="1"/>
</dbReference>
<dbReference type="InterPro" id="IPR020097">
    <property type="entry name" value="PsdUridine_synth_TruA_a/b_dom"/>
</dbReference>
<dbReference type="Gene3D" id="3.30.70.660">
    <property type="entry name" value="Pseudouridine synthase I, catalytic domain, C-terminal subdomain"/>
    <property type="match status" value="1"/>
</dbReference>
<evidence type="ECO:0000313" key="10">
    <source>
        <dbReference type="Proteomes" id="UP000614469"/>
    </source>
</evidence>
<gene>
    <name evidence="4 9" type="primary">truA</name>
    <name evidence="9" type="ORF">H8E29_09720</name>
</gene>
<reference evidence="9 10" key="1">
    <citation type="submission" date="2020-08" db="EMBL/GenBank/DDBJ databases">
        <title>Bridging the membrane lipid divide: bacteria of the FCB group superphylum have the potential to synthesize archaeal ether lipids.</title>
        <authorList>
            <person name="Villanueva L."/>
            <person name="Von Meijenfeldt F.A.B."/>
            <person name="Westbye A.B."/>
            <person name="Yadav S."/>
            <person name="Hopmans E.C."/>
            <person name="Dutilh B.E."/>
            <person name="Sinninghe Damste J.S."/>
        </authorList>
    </citation>
    <scope>NUCLEOTIDE SEQUENCE [LARGE SCALE GENOMIC DNA]</scope>
    <source>
        <strain evidence="9">NIOZ-UU36</strain>
    </source>
</reference>
<dbReference type="InterPro" id="IPR020094">
    <property type="entry name" value="TruA/RsuA/RluB/E/F_N"/>
</dbReference>
<name>A0A8J6TJG7_9CHLR</name>
<dbReference type="HAMAP" id="MF_00171">
    <property type="entry name" value="TruA"/>
    <property type="match status" value="1"/>
</dbReference>
<sequence length="251" mass="28078">MVRYQIIIAYDGTDFVGSQRQAKSRTVQGELEKALQKLGWDGSSALMAGRTDAGVHASGQVAAFDLGWDHSLADLNNALNANLPADMAICQVQIAPADFHPRFDAKARLYRYRIFCQRNRDPLRERYAWRVWPAVDEATLHSLAALLPGKFDFAAFGSPPRPGGSTERHLMRASWHKQEDEWRFEVQANAFLYHMVRRLVHTQVVIAQGKFPAENFARALAEQVEVPGGIAPSNGLSLVEVSYSDNKKLEN</sequence>
<evidence type="ECO:0000256" key="2">
    <source>
        <dbReference type="ARBA" id="ARBA00022694"/>
    </source>
</evidence>
<dbReference type="GO" id="GO:0003723">
    <property type="term" value="F:RNA binding"/>
    <property type="evidence" value="ECO:0007669"/>
    <property type="project" value="InterPro"/>
</dbReference>
<dbReference type="InterPro" id="IPR001406">
    <property type="entry name" value="PsdUridine_synth_TruA"/>
</dbReference>
<keyword evidence="3 4" id="KW-0413">Isomerase</keyword>
<dbReference type="Gene3D" id="3.30.70.580">
    <property type="entry name" value="Pseudouridine synthase I, catalytic domain, N-terminal subdomain"/>
    <property type="match status" value="1"/>
</dbReference>
<evidence type="ECO:0000256" key="6">
    <source>
        <dbReference type="PIRSR" id="PIRSR001430-2"/>
    </source>
</evidence>
<comment type="caution">
    <text evidence="9">The sequence shown here is derived from an EMBL/GenBank/DDBJ whole genome shotgun (WGS) entry which is preliminary data.</text>
</comment>
<comment type="subunit">
    <text evidence="4">Homodimer.</text>
</comment>
<feature type="active site" description="Nucleophile" evidence="4 5">
    <location>
        <position position="52"/>
    </location>
</feature>
<dbReference type="PANTHER" id="PTHR11142">
    <property type="entry name" value="PSEUDOURIDYLATE SYNTHASE"/>
    <property type="match status" value="1"/>
</dbReference>
<dbReference type="GO" id="GO:0160147">
    <property type="term" value="F:tRNA pseudouridine(38-40) synthase activity"/>
    <property type="evidence" value="ECO:0007669"/>
    <property type="project" value="UniProtKB-EC"/>
</dbReference>
<proteinExistence type="inferred from homology"/>
<dbReference type="NCBIfam" id="TIGR00071">
    <property type="entry name" value="hisT_truA"/>
    <property type="match status" value="1"/>
</dbReference>
<evidence type="ECO:0000259" key="8">
    <source>
        <dbReference type="Pfam" id="PF01416"/>
    </source>
</evidence>
<dbReference type="EMBL" id="JACNJN010000113">
    <property type="protein sequence ID" value="MBC8335532.1"/>
    <property type="molecule type" value="Genomic_DNA"/>
</dbReference>
<keyword evidence="2 4" id="KW-0819">tRNA processing</keyword>
<dbReference type="AlphaFoldDB" id="A0A8J6TJG7"/>
<evidence type="ECO:0000256" key="5">
    <source>
        <dbReference type="PIRSR" id="PIRSR001430-1"/>
    </source>
</evidence>
<dbReference type="Pfam" id="PF01416">
    <property type="entry name" value="PseudoU_synth_1"/>
    <property type="match status" value="2"/>
</dbReference>
<dbReference type="EC" id="5.4.99.12" evidence="4"/>
<dbReference type="InterPro" id="IPR020103">
    <property type="entry name" value="PsdUridine_synth_cat_dom_sf"/>
</dbReference>
<dbReference type="FunFam" id="3.30.70.580:FF:000001">
    <property type="entry name" value="tRNA pseudouridine synthase A"/>
    <property type="match status" value="1"/>
</dbReference>
<dbReference type="Proteomes" id="UP000614469">
    <property type="component" value="Unassembled WGS sequence"/>
</dbReference>
<feature type="binding site" evidence="4 6">
    <location>
        <position position="110"/>
    </location>
    <ligand>
        <name>substrate</name>
    </ligand>
</feature>
<organism evidence="9 10">
    <name type="scientific">Candidatus Desulfolinea nitratireducens</name>
    <dbReference type="NCBI Taxonomy" id="2841698"/>
    <lineage>
        <taxon>Bacteria</taxon>
        <taxon>Bacillati</taxon>
        <taxon>Chloroflexota</taxon>
        <taxon>Anaerolineae</taxon>
        <taxon>Anaerolineales</taxon>
        <taxon>Anaerolineales incertae sedis</taxon>
        <taxon>Candidatus Desulfolinea</taxon>
    </lineage>
</organism>
<evidence type="ECO:0000256" key="3">
    <source>
        <dbReference type="ARBA" id="ARBA00023235"/>
    </source>
</evidence>
<evidence type="ECO:0000313" key="9">
    <source>
        <dbReference type="EMBL" id="MBC8335532.1"/>
    </source>
</evidence>
<comment type="catalytic activity">
    <reaction evidence="4 7">
        <text>uridine(38/39/40) in tRNA = pseudouridine(38/39/40) in tRNA</text>
        <dbReference type="Rhea" id="RHEA:22376"/>
        <dbReference type="Rhea" id="RHEA-COMP:10085"/>
        <dbReference type="Rhea" id="RHEA-COMP:10087"/>
        <dbReference type="ChEBI" id="CHEBI:65314"/>
        <dbReference type="ChEBI" id="CHEBI:65315"/>
        <dbReference type="EC" id="5.4.99.12"/>
    </reaction>
</comment>
<feature type="domain" description="Pseudouridine synthase I TruA alpha/beta" evidence="8">
    <location>
        <begin position="144"/>
        <end position="244"/>
    </location>
</feature>
<dbReference type="GO" id="GO:0031119">
    <property type="term" value="P:tRNA pseudouridine synthesis"/>
    <property type="evidence" value="ECO:0007669"/>
    <property type="project" value="UniProtKB-UniRule"/>
</dbReference>
<dbReference type="InterPro" id="IPR020095">
    <property type="entry name" value="PsdUridine_synth_TruA_C"/>
</dbReference>
<dbReference type="SUPFAM" id="SSF55120">
    <property type="entry name" value="Pseudouridine synthase"/>
    <property type="match status" value="1"/>
</dbReference>
<evidence type="ECO:0000256" key="7">
    <source>
        <dbReference type="RuleBase" id="RU003792"/>
    </source>
</evidence>
<accession>A0A8J6TJG7</accession>
<evidence type="ECO:0000256" key="4">
    <source>
        <dbReference type="HAMAP-Rule" id="MF_00171"/>
    </source>
</evidence>